<gene>
    <name evidence="1" type="ORF">NW112_08020</name>
</gene>
<proteinExistence type="predicted"/>
<dbReference type="RefSeq" id="WP_268209800.1">
    <property type="nucleotide sequence ID" value="NZ_JANSKS010000002.1"/>
</dbReference>
<dbReference type="Proteomes" id="UP001081438">
    <property type="component" value="Unassembled WGS sequence"/>
</dbReference>
<protein>
    <submittedName>
        <fullName evidence="1">Uncharacterized protein</fullName>
    </submittedName>
</protein>
<sequence length="76" mass="9139">MKIFKLRYQHYKDIVDDNVLTCYVLAKNKKEVEQFAKKVSYKIEHMEKISKRKYQKEKAKAKGNGYALEHADHYLD</sequence>
<evidence type="ECO:0000313" key="1">
    <source>
        <dbReference type="EMBL" id="MCY1595183.1"/>
    </source>
</evidence>
<dbReference type="EMBL" id="JANSKX010000025">
    <property type="protein sequence ID" value="MCY1595183.1"/>
    <property type="molecule type" value="Genomic_DNA"/>
</dbReference>
<name>A0A9Q4H2K6_9STAP</name>
<dbReference type="AlphaFoldDB" id="A0A9Q4H2K6"/>
<organism evidence="1 2">
    <name type="scientific">Staphylococcus pettenkoferi</name>
    <dbReference type="NCBI Taxonomy" id="170573"/>
    <lineage>
        <taxon>Bacteria</taxon>
        <taxon>Bacillati</taxon>
        <taxon>Bacillota</taxon>
        <taxon>Bacilli</taxon>
        <taxon>Bacillales</taxon>
        <taxon>Staphylococcaceae</taxon>
        <taxon>Staphylococcus</taxon>
    </lineage>
</organism>
<evidence type="ECO:0000313" key="2">
    <source>
        <dbReference type="Proteomes" id="UP001081438"/>
    </source>
</evidence>
<comment type="caution">
    <text evidence="1">The sequence shown here is derived from an EMBL/GenBank/DDBJ whole genome shotgun (WGS) entry which is preliminary data.</text>
</comment>
<reference evidence="1" key="1">
    <citation type="journal article" date="2022" name="Int. J. Mol. Sci.">
        <title>Phenotypic and genotypic virulence characterisation of Staphylococcus pettenkoferi strains isolated from human bloodstream and diabetic foot infections.</title>
        <authorList>
            <person name="Magnan C."/>
        </authorList>
    </citation>
    <scope>NUCLEOTIDE SEQUENCE</scope>
    <source>
        <strain evidence="1">NSP020P</strain>
    </source>
</reference>
<accession>A0A9Q4H2K6</accession>